<proteinExistence type="predicted"/>
<evidence type="ECO:0000313" key="1">
    <source>
        <dbReference type="EMBL" id="CAF1191119.1"/>
    </source>
</evidence>
<dbReference type="EMBL" id="CAJNOR010001735">
    <property type="protein sequence ID" value="CAF1191119.1"/>
    <property type="molecule type" value="Genomic_DNA"/>
</dbReference>
<protein>
    <submittedName>
        <fullName evidence="2">Uncharacterized protein</fullName>
    </submittedName>
</protein>
<accession>A0A815ABM1</accession>
<dbReference type="OrthoDB" id="10451457at2759"/>
<name>A0A815ABM1_ADIRI</name>
<gene>
    <name evidence="2" type="ORF">EDS130_LOCUS28058</name>
    <name evidence="1" type="ORF">XAT740_LOCUS23122</name>
</gene>
<dbReference type="Proteomes" id="UP000663828">
    <property type="component" value="Unassembled WGS sequence"/>
</dbReference>
<dbReference type="EMBL" id="CAJNOJ010000180">
    <property type="protein sequence ID" value="CAF1252526.1"/>
    <property type="molecule type" value="Genomic_DNA"/>
</dbReference>
<dbReference type="Proteomes" id="UP000663852">
    <property type="component" value="Unassembled WGS sequence"/>
</dbReference>
<evidence type="ECO:0000313" key="3">
    <source>
        <dbReference type="Proteomes" id="UP000663828"/>
    </source>
</evidence>
<organism evidence="2 4">
    <name type="scientific">Adineta ricciae</name>
    <name type="common">Rotifer</name>
    <dbReference type="NCBI Taxonomy" id="249248"/>
    <lineage>
        <taxon>Eukaryota</taxon>
        <taxon>Metazoa</taxon>
        <taxon>Spiralia</taxon>
        <taxon>Gnathifera</taxon>
        <taxon>Rotifera</taxon>
        <taxon>Eurotatoria</taxon>
        <taxon>Bdelloidea</taxon>
        <taxon>Adinetida</taxon>
        <taxon>Adinetidae</taxon>
        <taxon>Adineta</taxon>
    </lineage>
</organism>
<evidence type="ECO:0000313" key="4">
    <source>
        <dbReference type="Proteomes" id="UP000663852"/>
    </source>
</evidence>
<sequence>MSAPTGMGQNTAAQWHNVAGQLHEYVNNNGERQLHAASGHVQRFQPTRGVAYASHVAPYSQYRMSAYPSAHYPTPDDFARGFLRNLFKP</sequence>
<reference evidence="2" key="1">
    <citation type="submission" date="2021-02" db="EMBL/GenBank/DDBJ databases">
        <authorList>
            <person name="Nowell W R."/>
        </authorList>
    </citation>
    <scope>NUCLEOTIDE SEQUENCE</scope>
</reference>
<dbReference type="AlphaFoldDB" id="A0A815ABM1"/>
<keyword evidence="3" id="KW-1185">Reference proteome</keyword>
<comment type="caution">
    <text evidence="2">The sequence shown here is derived from an EMBL/GenBank/DDBJ whole genome shotgun (WGS) entry which is preliminary data.</text>
</comment>
<evidence type="ECO:0000313" key="2">
    <source>
        <dbReference type="EMBL" id="CAF1252526.1"/>
    </source>
</evidence>